<evidence type="ECO:0000259" key="9">
    <source>
        <dbReference type="PROSITE" id="PS50249"/>
    </source>
</evidence>
<proteinExistence type="inferred from homology"/>
<dbReference type="InterPro" id="IPR001405">
    <property type="entry name" value="UPF0758"/>
</dbReference>
<dbReference type="InterPro" id="IPR010994">
    <property type="entry name" value="RuvA_2-like"/>
</dbReference>
<organism evidence="10 11">
    <name type="scientific">Caproiciproducens faecalis</name>
    <dbReference type="NCBI Taxonomy" id="2820301"/>
    <lineage>
        <taxon>Bacteria</taxon>
        <taxon>Bacillati</taxon>
        <taxon>Bacillota</taxon>
        <taxon>Clostridia</taxon>
        <taxon>Eubacteriales</taxon>
        <taxon>Acutalibacteraceae</taxon>
        <taxon>Caproiciproducens</taxon>
    </lineage>
</organism>
<feature type="domain" description="MPN" evidence="9">
    <location>
        <begin position="126"/>
        <end position="248"/>
    </location>
</feature>
<evidence type="ECO:0000256" key="2">
    <source>
        <dbReference type="ARBA" id="ARBA00022670"/>
    </source>
</evidence>
<dbReference type="InterPro" id="IPR037518">
    <property type="entry name" value="MPN"/>
</dbReference>
<keyword evidence="11" id="KW-1185">Reference proteome</keyword>
<dbReference type="CDD" id="cd08071">
    <property type="entry name" value="MPN_DUF2466"/>
    <property type="match status" value="1"/>
</dbReference>
<protein>
    <submittedName>
        <fullName evidence="10">DNA repair protein RadC</fullName>
    </submittedName>
</protein>
<dbReference type="PROSITE" id="PS01302">
    <property type="entry name" value="UPF0758"/>
    <property type="match status" value="1"/>
</dbReference>
<comment type="caution">
    <text evidence="10">The sequence shown here is derived from an EMBL/GenBank/DDBJ whole genome shotgun (WGS) entry which is preliminary data.</text>
</comment>
<dbReference type="EMBL" id="JAGFNZ010000005">
    <property type="protein sequence ID" value="MBW7573740.1"/>
    <property type="molecule type" value="Genomic_DNA"/>
</dbReference>
<comment type="similarity">
    <text evidence="1 7">Belongs to the UPF0758 family.</text>
</comment>
<accession>A0ABS7DSE7</accession>
<evidence type="ECO:0000256" key="7">
    <source>
        <dbReference type="RuleBase" id="RU003797"/>
    </source>
</evidence>
<dbReference type="PROSITE" id="PS50249">
    <property type="entry name" value="MPN"/>
    <property type="match status" value="1"/>
</dbReference>
<dbReference type="Gene3D" id="3.40.140.10">
    <property type="entry name" value="Cytidine Deaminase, domain 2"/>
    <property type="match status" value="1"/>
</dbReference>
<dbReference type="Pfam" id="PF04002">
    <property type="entry name" value="RadC"/>
    <property type="match status" value="1"/>
</dbReference>
<keyword evidence="4" id="KW-0378">Hydrolase</keyword>
<evidence type="ECO:0000256" key="6">
    <source>
        <dbReference type="ARBA" id="ARBA00023049"/>
    </source>
</evidence>
<evidence type="ECO:0000313" key="10">
    <source>
        <dbReference type="EMBL" id="MBW7573740.1"/>
    </source>
</evidence>
<evidence type="ECO:0000256" key="3">
    <source>
        <dbReference type="ARBA" id="ARBA00022723"/>
    </source>
</evidence>
<gene>
    <name evidence="10" type="primary">radC</name>
    <name evidence="10" type="ORF">J5W02_13060</name>
</gene>
<dbReference type="Gene3D" id="1.10.150.20">
    <property type="entry name" value="5' to 3' exonuclease, C-terminal subdomain"/>
    <property type="match status" value="1"/>
</dbReference>
<evidence type="ECO:0000313" key="11">
    <source>
        <dbReference type="Proteomes" id="UP000719942"/>
    </source>
</evidence>
<dbReference type="PANTHER" id="PTHR30471:SF3">
    <property type="entry name" value="UPF0758 PROTEIN YEES-RELATED"/>
    <property type="match status" value="1"/>
</dbReference>
<dbReference type="InterPro" id="IPR020891">
    <property type="entry name" value="UPF0758_CS"/>
</dbReference>
<evidence type="ECO:0000256" key="1">
    <source>
        <dbReference type="ARBA" id="ARBA00010243"/>
    </source>
</evidence>
<keyword evidence="6" id="KW-0482">Metalloprotease</keyword>
<keyword evidence="5" id="KW-0862">Zinc</keyword>
<sequence>MGDEAALKQNKAQFKEQPQKIKNAAQPVHSGHRDRIKNRFLKDGLENFEPHAVLELLLFYGIPLKDTNPIGHALLQKFGSLSGVFDAPYEELIKVEGVGKSAATLIKLIPEICRRYQENLDKDKNVIFSYNEAGRHLIHKFIGRSDEVIVLMLLDSKNRMIYCGVVNEGTVTTANIYIKKIVKLAVQYNAVYAILSHNHPSGDCMPSKQDISSTQWVYEALNIVEIKLIDHIIVSGNDYFSIAKSGIMPEIFDVGFDTE</sequence>
<name>A0ABS7DSE7_9FIRM</name>
<dbReference type="SUPFAM" id="SSF47781">
    <property type="entry name" value="RuvA domain 2-like"/>
    <property type="match status" value="1"/>
</dbReference>
<dbReference type="Proteomes" id="UP000719942">
    <property type="component" value="Unassembled WGS sequence"/>
</dbReference>
<feature type="region of interest" description="Disordered" evidence="8">
    <location>
        <begin position="1"/>
        <end position="32"/>
    </location>
</feature>
<dbReference type="PANTHER" id="PTHR30471">
    <property type="entry name" value="DNA REPAIR PROTEIN RADC"/>
    <property type="match status" value="1"/>
</dbReference>
<dbReference type="InterPro" id="IPR025657">
    <property type="entry name" value="RadC_JAB"/>
</dbReference>
<keyword evidence="2" id="KW-0645">Protease</keyword>
<reference evidence="10 11" key="1">
    <citation type="submission" date="2021-03" db="EMBL/GenBank/DDBJ databases">
        <title>Caproiciproducens sp. nov. isolated from feces of cow.</title>
        <authorList>
            <person name="Choi J.-Y."/>
        </authorList>
    </citation>
    <scope>NUCLEOTIDE SEQUENCE [LARGE SCALE GENOMIC DNA]</scope>
    <source>
        <strain evidence="10 11">AGMB10547</strain>
    </source>
</reference>
<evidence type="ECO:0000256" key="8">
    <source>
        <dbReference type="SAM" id="MobiDB-lite"/>
    </source>
</evidence>
<evidence type="ECO:0000256" key="4">
    <source>
        <dbReference type="ARBA" id="ARBA00022801"/>
    </source>
</evidence>
<dbReference type="NCBIfam" id="TIGR00608">
    <property type="entry name" value="radc"/>
    <property type="match status" value="1"/>
</dbReference>
<keyword evidence="3" id="KW-0479">Metal-binding</keyword>
<evidence type="ECO:0000256" key="5">
    <source>
        <dbReference type="ARBA" id="ARBA00022833"/>
    </source>
</evidence>
<dbReference type="SUPFAM" id="SSF102712">
    <property type="entry name" value="JAB1/MPN domain"/>
    <property type="match status" value="1"/>
</dbReference>